<protein>
    <recommendedName>
        <fullName evidence="9">Multidrug-efflux transporter</fullName>
    </recommendedName>
</protein>
<dbReference type="EMBL" id="QWJJ01000003">
    <property type="protein sequence ID" value="RII39981.1"/>
    <property type="molecule type" value="Genomic_DNA"/>
</dbReference>
<keyword evidence="3" id="KW-0050">Antiport</keyword>
<evidence type="ECO:0000256" key="1">
    <source>
        <dbReference type="ARBA" id="ARBA00004429"/>
    </source>
</evidence>
<evidence type="ECO:0000256" key="2">
    <source>
        <dbReference type="ARBA" id="ARBA00022448"/>
    </source>
</evidence>
<keyword evidence="7" id="KW-0406">Ion transport</keyword>
<organism evidence="11 12">
    <name type="scientific">Pseudooceanicola sediminis</name>
    <dbReference type="NCBI Taxonomy" id="2211117"/>
    <lineage>
        <taxon>Bacteria</taxon>
        <taxon>Pseudomonadati</taxon>
        <taxon>Pseudomonadota</taxon>
        <taxon>Alphaproteobacteria</taxon>
        <taxon>Rhodobacterales</taxon>
        <taxon>Paracoccaceae</taxon>
        <taxon>Pseudooceanicola</taxon>
    </lineage>
</organism>
<evidence type="ECO:0000256" key="7">
    <source>
        <dbReference type="ARBA" id="ARBA00023065"/>
    </source>
</evidence>
<evidence type="ECO:0000256" key="8">
    <source>
        <dbReference type="ARBA" id="ARBA00023136"/>
    </source>
</evidence>
<evidence type="ECO:0000256" key="5">
    <source>
        <dbReference type="ARBA" id="ARBA00022692"/>
    </source>
</evidence>
<evidence type="ECO:0000313" key="11">
    <source>
        <dbReference type="EMBL" id="RII39981.1"/>
    </source>
</evidence>
<feature type="transmembrane region" description="Helical" evidence="10">
    <location>
        <begin position="192"/>
        <end position="214"/>
    </location>
</feature>
<dbReference type="GO" id="GO:0005886">
    <property type="term" value="C:plasma membrane"/>
    <property type="evidence" value="ECO:0007669"/>
    <property type="project" value="UniProtKB-SubCell"/>
</dbReference>
<gene>
    <name evidence="11" type="ORF">DL237_04630</name>
</gene>
<keyword evidence="4" id="KW-1003">Cell membrane</keyword>
<feature type="transmembrane region" description="Helical" evidence="10">
    <location>
        <begin position="272"/>
        <end position="297"/>
    </location>
</feature>
<evidence type="ECO:0000256" key="6">
    <source>
        <dbReference type="ARBA" id="ARBA00022989"/>
    </source>
</evidence>
<evidence type="ECO:0000256" key="10">
    <source>
        <dbReference type="SAM" id="Phobius"/>
    </source>
</evidence>
<evidence type="ECO:0000256" key="9">
    <source>
        <dbReference type="ARBA" id="ARBA00031636"/>
    </source>
</evidence>
<sequence length="470" mass="49651">MIPAMTYRQHIRAILVLGLPLAGSQLAQVSLSLVDAMMLGWYDTTALAGEVLGGSLFLILFLAGTGFASAVAPLVAAAEGRGDMTRARRVTRMALWLSMLAGLVCLPILLSAESLFLALGQKPEVAEQAGIYLDTLAYGIFPAHAAMVLKSHLAAMERTRVVLIAMLVAVVVNAAGNYALIFGQWGAPELGILGAAIASLVMHFATVVFLVAYVQRSIPEHALFVRLWRPDWDVMGDVFRLGWPIGLTLVAEVGLFGASSIMMGWVSETALVAHGIALQITSVTFMIHLGLSQAATVRAGRAHGRGTISDLKRGARMALLLSGIAVVATIIAFVTIPGWLMGLFLDPDATARDEIIRVGTLLLLASAVFQLADAFQVMALGLLRGLQDTQRPMIFAAVSYWVVGVPTSYALGFTLGMGGVGVWLGLATGLALAAVLMMARLWNTMIPAVQAEVSARLGIKAGTARPAPRA</sequence>
<keyword evidence="12" id="KW-1185">Reference proteome</keyword>
<dbReference type="OrthoDB" id="9780160at2"/>
<evidence type="ECO:0000256" key="3">
    <source>
        <dbReference type="ARBA" id="ARBA00022449"/>
    </source>
</evidence>
<feature type="transmembrane region" description="Helical" evidence="10">
    <location>
        <begin position="360"/>
        <end position="382"/>
    </location>
</feature>
<reference evidence="11 12" key="1">
    <citation type="submission" date="2018-08" db="EMBL/GenBank/DDBJ databases">
        <title>Pseudooceanicola sediminis CY03 in the family Rhodobacteracea.</title>
        <authorList>
            <person name="Zhang Y.-J."/>
        </authorList>
    </citation>
    <scope>NUCLEOTIDE SEQUENCE [LARGE SCALE GENOMIC DNA]</scope>
    <source>
        <strain evidence="11 12">CY03</strain>
    </source>
</reference>
<comment type="caution">
    <text evidence="11">The sequence shown here is derived from an EMBL/GenBank/DDBJ whole genome shotgun (WGS) entry which is preliminary data.</text>
</comment>
<dbReference type="InterPro" id="IPR050222">
    <property type="entry name" value="MATE_MdtK"/>
</dbReference>
<dbReference type="Proteomes" id="UP000265848">
    <property type="component" value="Unassembled WGS sequence"/>
</dbReference>
<feature type="transmembrane region" description="Helical" evidence="10">
    <location>
        <begin position="56"/>
        <end position="78"/>
    </location>
</feature>
<dbReference type="PANTHER" id="PTHR43298">
    <property type="entry name" value="MULTIDRUG RESISTANCE PROTEIN NORM-RELATED"/>
    <property type="match status" value="1"/>
</dbReference>
<accession>A0A399J3Z3</accession>
<evidence type="ECO:0000313" key="12">
    <source>
        <dbReference type="Proteomes" id="UP000265848"/>
    </source>
</evidence>
<feature type="transmembrane region" description="Helical" evidence="10">
    <location>
        <begin position="90"/>
        <end position="110"/>
    </location>
</feature>
<dbReference type="AlphaFoldDB" id="A0A399J3Z3"/>
<feature type="transmembrane region" description="Helical" evidence="10">
    <location>
        <begin position="420"/>
        <end position="439"/>
    </location>
</feature>
<dbReference type="GO" id="GO:0015297">
    <property type="term" value="F:antiporter activity"/>
    <property type="evidence" value="ECO:0007669"/>
    <property type="project" value="UniProtKB-KW"/>
</dbReference>
<feature type="transmembrane region" description="Helical" evidence="10">
    <location>
        <begin position="130"/>
        <end position="149"/>
    </location>
</feature>
<feature type="transmembrane region" description="Helical" evidence="10">
    <location>
        <begin position="245"/>
        <end position="266"/>
    </location>
</feature>
<dbReference type="NCBIfam" id="TIGR00797">
    <property type="entry name" value="matE"/>
    <property type="match status" value="1"/>
</dbReference>
<dbReference type="GO" id="GO:0042910">
    <property type="term" value="F:xenobiotic transmembrane transporter activity"/>
    <property type="evidence" value="ECO:0007669"/>
    <property type="project" value="InterPro"/>
</dbReference>
<keyword evidence="2" id="KW-0813">Transport</keyword>
<feature type="transmembrane region" description="Helical" evidence="10">
    <location>
        <begin position="318"/>
        <end position="340"/>
    </location>
</feature>
<feature type="transmembrane region" description="Helical" evidence="10">
    <location>
        <begin position="161"/>
        <end position="180"/>
    </location>
</feature>
<dbReference type="CDD" id="cd13131">
    <property type="entry name" value="MATE_NorM_like"/>
    <property type="match status" value="1"/>
</dbReference>
<dbReference type="Pfam" id="PF01554">
    <property type="entry name" value="MatE"/>
    <property type="match status" value="2"/>
</dbReference>
<keyword evidence="6 10" id="KW-1133">Transmembrane helix</keyword>
<feature type="transmembrane region" description="Helical" evidence="10">
    <location>
        <begin position="394"/>
        <end position="414"/>
    </location>
</feature>
<dbReference type="InterPro" id="IPR048279">
    <property type="entry name" value="MdtK-like"/>
</dbReference>
<dbReference type="PANTHER" id="PTHR43298:SF2">
    <property type="entry name" value="FMN_FAD EXPORTER YEEO-RELATED"/>
    <property type="match status" value="1"/>
</dbReference>
<name>A0A399J3Z3_9RHOB</name>
<dbReference type="GO" id="GO:0006811">
    <property type="term" value="P:monoatomic ion transport"/>
    <property type="evidence" value="ECO:0007669"/>
    <property type="project" value="UniProtKB-KW"/>
</dbReference>
<keyword evidence="5 10" id="KW-0812">Transmembrane</keyword>
<keyword evidence="8 10" id="KW-0472">Membrane</keyword>
<dbReference type="PIRSF" id="PIRSF006603">
    <property type="entry name" value="DinF"/>
    <property type="match status" value="1"/>
</dbReference>
<evidence type="ECO:0000256" key="4">
    <source>
        <dbReference type="ARBA" id="ARBA00022475"/>
    </source>
</evidence>
<dbReference type="InterPro" id="IPR002528">
    <property type="entry name" value="MATE_fam"/>
</dbReference>
<proteinExistence type="predicted"/>
<comment type="subcellular location">
    <subcellularLocation>
        <location evidence="1">Cell inner membrane</location>
        <topology evidence="1">Multi-pass membrane protein</topology>
    </subcellularLocation>
</comment>